<comment type="caution">
    <text evidence="7">The sequence shown here is derived from an EMBL/GenBank/DDBJ whole genome shotgun (WGS) entry which is preliminary data.</text>
</comment>
<evidence type="ECO:0000256" key="2">
    <source>
        <dbReference type="ARBA" id="ARBA00022448"/>
    </source>
</evidence>
<feature type="transmembrane region" description="Helical" evidence="6">
    <location>
        <begin position="139"/>
        <end position="158"/>
    </location>
</feature>
<sequence>MIIPLAVILAVAFLAYANGANDNFKGVASLFGSGVCNFRTALTWATVTTMAGSIAALFLASALLKNFSGKGLVPEALSVSPAFVLAVAIGAGGTVLLATRFGFPISTTHGLTGALVGAGMMADSAGVNYAVLGKTFLMPLLLSPFLALVVGGLIYLLFKGGRKALGVTEETCVCVGEEWVPVHNSNGSAVAKSSVTLAVDETAACERRYHGRVLGLEVKTLVDQLHFLSAGAVSFARGLNDTPKIAALLLVAGSLSIPWSLAIVGVIMALGGLLQSKRVATTMSHKLTDMNPGQGLAANVSTALLVTTASFHGLPVSTTHVSVGGLLGMGTVTGQAKWKTVIPVLASWVITLPVAIIFAALAYYLFNFIQS</sequence>
<comment type="similarity">
    <text evidence="6">Belongs to the inorganic phosphate transporter (PiT) (TC 2.A.20) family.</text>
</comment>
<feature type="transmembrane region" description="Helical" evidence="6">
    <location>
        <begin position="245"/>
        <end position="274"/>
    </location>
</feature>
<organism evidence="7 8">
    <name type="scientific">Oceaniferula flava</name>
    <dbReference type="NCBI Taxonomy" id="2800421"/>
    <lineage>
        <taxon>Bacteria</taxon>
        <taxon>Pseudomonadati</taxon>
        <taxon>Verrucomicrobiota</taxon>
        <taxon>Verrucomicrobiia</taxon>
        <taxon>Verrucomicrobiales</taxon>
        <taxon>Verrucomicrobiaceae</taxon>
        <taxon>Oceaniferula</taxon>
    </lineage>
</organism>
<dbReference type="Pfam" id="PF01384">
    <property type="entry name" value="PHO4"/>
    <property type="match status" value="1"/>
</dbReference>
<feature type="transmembrane region" description="Helical" evidence="6">
    <location>
        <begin position="345"/>
        <end position="366"/>
    </location>
</feature>
<feature type="transmembrane region" description="Helical" evidence="6">
    <location>
        <begin position="76"/>
        <end position="98"/>
    </location>
</feature>
<gene>
    <name evidence="7" type="ORF">JIN83_01805</name>
</gene>
<keyword evidence="6" id="KW-0592">Phosphate transport</keyword>
<evidence type="ECO:0000256" key="6">
    <source>
        <dbReference type="RuleBase" id="RU363058"/>
    </source>
</evidence>
<dbReference type="PANTHER" id="PTHR11101">
    <property type="entry name" value="PHOSPHATE TRANSPORTER"/>
    <property type="match status" value="1"/>
</dbReference>
<accession>A0AAE2S9G2</accession>
<evidence type="ECO:0000256" key="1">
    <source>
        <dbReference type="ARBA" id="ARBA00004141"/>
    </source>
</evidence>
<evidence type="ECO:0000313" key="7">
    <source>
        <dbReference type="EMBL" id="MBK1853681.1"/>
    </source>
</evidence>
<dbReference type="Proteomes" id="UP000634206">
    <property type="component" value="Unassembled WGS sequence"/>
</dbReference>
<dbReference type="PANTHER" id="PTHR11101:SF80">
    <property type="entry name" value="PHOSPHATE TRANSPORTER"/>
    <property type="match status" value="1"/>
</dbReference>
<evidence type="ECO:0000313" key="8">
    <source>
        <dbReference type="Proteomes" id="UP000634206"/>
    </source>
</evidence>
<keyword evidence="8" id="KW-1185">Reference proteome</keyword>
<dbReference type="GO" id="GO:0016020">
    <property type="term" value="C:membrane"/>
    <property type="evidence" value="ECO:0007669"/>
    <property type="project" value="UniProtKB-SubCell"/>
</dbReference>
<comment type="subcellular location">
    <subcellularLocation>
        <location evidence="1 6">Membrane</location>
        <topology evidence="1 6">Multi-pass membrane protein</topology>
    </subcellularLocation>
</comment>
<protein>
    <recommendedName>
        <fullName evidence="6">Phosphate transporter</fullName>
    </recommendedName>
</protein>
<evidence type="ECO:0000256" key="4">
    <source>
        <dbReference type="ARBA" id="ARBA00022989"/>
    </source>
</evidence>
<keyword evidence="5 6" id="KW-0472">Membrane</keyword>
<name>A0AAE2S9G2_9BACT</name>
<proteinExistence type="inferred from homology"/>
<feature type="transmembrane region" description="Helical" evidence="6">
    <location>
        <begin position="43"/>
        <end position="64"/>
    </location>
</feature>
<dbReference type="RefSeq" id="WP_309488276.1">
    <property type="nucleotide sequence ID" value="NZ_JAENIG010000001.1"/>
</dbReference>
<keyword evidence="2 6" id="KW-0813">Transport</keyword>
<keyword evidence="3 6" id="KW-0812">Transmembrane</keyword>
<dbReference type="InterPro" id="IPR001204">
    <property type="entry name" value="Phos_transporter"/>
</dbReference>
<evidence type="ECO:0000256" key="5">
    <source>
        <dbReference type="ARBA" id="ARBA00023136"/>
    </source>
</evidence>
<dbReference type="GO" id="GO:0005315">
    <property type="term" value="F:phosphate transmembrane transporter activity"/>
    <property type="evidence" value="ECO:0007669"/>
    <property type="project" value="InterPro"/>
</dbReference>
<dbReference type="EMBL" id="JAENIG010000001">
    <property type="protein sequence ID" value="MBK1853681.1"/>
    <property type="molecule type" value="Genomic_DNA"/>
</dbReference>
<evidence type="ECO:0000256" key="3">
    <source>
        <dbReference type="ARBA" id="ARBA00022692"/>
    </source>
</evidence>
<keyword evidence="4 6" id="KW-1133">Transmembrane helix</keyword>
<reference evidence="7" key="1">
    <citation type="submission" date="2021-01" db="EMBL/GenBank/DDBJ databases">
        <title>Modified the classification status of verrucomicrobia.</title>
        <authorList>
            <person name="Feng X."/>
        </authorList>
    </citation>
    <scope>NUCLEOTIDE SEQUENCE</scope>
    <source>
        <strain evidence="7">5K15</strain>
    </source>
</reference>
<dbReference type="AlphaFoldDB" id="A0AAE2S9G2"/>
<dbReference type="GO" id="GO:0035435">
    <property type="term" value="P:phosphate ion transmembrane transport"/>
    <property type="evidence" value="ECO:0007669"/>
    <property type="project" value="TreeGrafter"/>
</dbReference>